<reference evidence="1 2" key="1">
    <citation type="submission" date="2017-07" db="EMBL/GenBank/DDBJ databases">
        <title>Leptospira spp. isolated from tropical soils.</title>
        <authorList>
            <person name="Thibeaux R."/>
            <person name="Iraola G."/>
            <person name="Ferres I."/>
            <person name="Bierque E."/>
            <person name="Girault D."/>
            <person name="Soupe-Gilbert M.-E."/>
            <person name="Picardeau M."/>
            <person name="Goarant C."/>
        </authorList>
    </citation>
    <scope>NUCLEOTIDE SEQUENCE [LARGE SCALE GENOMIC DNA]</scope>
    <source>
        <strain evidence="1 2">JW2-C-B1</strain>
    </source>
</reference>
<proteinExistence type="predicted"/>
<evidence type="ECO:0000313" key="1">
    <source>
        <dbReference type="EMBL" id="PJZ31781.1"/>
    </source>
</evidence>
<name>A0ABX4NEL2_9LEPT</name>
<organism evidence="1 2">
    <name type="scientific">Leptospira kmetyi</name>
    <dbReference type="NCBI Taxonomy" id="408139"/>
    <lineage>
        <taxon>Bacteria</taxon>
        <taxon>Pseudomonadati</taxon>
        <taxon>Spirochaetota</taxon>
        <taxon>Spirochaetia</taxon>
        <taxon>Leptospirales</taxon>
        <taxon>Leptospiraceae</taxon>
        <taxon>Leptospira</taxon>
    </lineage>
</organism>
<sequence length="63" mass="7661">MKKKLFLIHRENTFFRERVKKPTIEDHAVRRNSEKTESFSRNSDRFSLNLTPYASWKPYGKNE</sequence>
<keyword evidence="2" id="KW-1185">Reference proteome</keyword>
<evidence type="ECO:0000313" key="2">
    <source>
        <dbReference type="Proteomes" id="UP000231919"/>
    </source>
</evidence>
<dbReference type="EMBL" id="NPDP01000001">
    <property type="protein sequence ID" value="PJZ31781.1"/>
    <property type="molecule type" value="Genomic_DNA"/>
</dbReference>
<protein>
    <submittedName>
        <fullName evidence="1">Uncharacterized protein</fullName>
    </submittedName>
</protein>
<dbReference type="Proteomes" id="UP000231919">
    <property type="component" value="Unassembled WGS sequence"/>
</dbReference>
<gene>
    <name evidence="1" type="ORF">CH378_00780</name>
</gene>
<accession>A0ABX4NEL2</accession>
<comment type="caution">
    <text evidence="1">The sequence shown here is derived from an EMBL/GenBank/DDBJ whole genome shotgun (WGS) entry which is preliminary data.</text>
</comment>